<dbReference type="KEGG" id="cep:Cri9333_2758"/>
<dbReference type="Proteomes" id="UP000010472">
    <property type="component" value="Chromosome"/>
</dbReference>
<dbReference type="OrthoDB" id="582488at2"/>
<organism evidence="1 2">
    <name type="scientific">Crinalium epipsammum PCC 9333</name>
    <dbReference type="NCBI Taxonomy" id="1173022"/>
    <lineage>
        <taxon>Bacteria</taxon>
        <taxon>Bacillati</taxon>
        <taxon>Cyanobacteriota</taxon>
        <taxon>Cyanophyceae</taxon>
        <taxon>Gomontiellales</taxon>
        <taxon>Gomontiellaceae</taxon>
        <taxon>Crinalium</taxon>
    </lineage>
</organism>
<dbReference type="eggNOG" id="ENOG50334N0">
    <property type="taxonomic scope" value="Bacteria"/>
</dbReference>
<dbReference type="RefSeq" id="WP_015203718.1">
    <property type="nucleotide sequence ID" value="NC_019753.1"/>
</dbReference>
<dbReference type="EMBL" id="CP003620">
    <property type="protein sequence ID" value="AFZ13608.1"/>
    <property type="molecule type" value="Genomic_DNA"/>
</dbReference>
<protein>
    <submittedName>
        <fullName evidence="1">Uncharacterized protein</fullName>
    </submittedName>
</protein>
<proteinExistence type="predicted"/>
<reference evidence="1 2" key="1">
    <citation type="submission" date="2012-06" db="EMBL/GenBank/DDBJ databases">
        <title>Finished chromosome of genome of Crinalium epipsammum PCC 9333.</title>
        <authorList>
            <consortium name="US DOE Joint Genome Institute"/>
            <person name="Gugger M."/>
            <person name="Coursin T."/>
            <person name="Rippka R."/>
            <person name="Tandeau De Marsac N."/>
            <person name="Huntemann M."/>
            <person name="Wei C.-L."/>
            <person name="Han J."/>
            <person name="Detter J.C."/>
            <person name="Han C."/>
            <person name="Tapia R."/>
            <person name="Davenport K."/>
            <person name="Daligault H."/>
            <person name="Erkkila T."/>
            <person name="Gu W."/>
            <person name="Munk A.C.C."/>
            <person name="Teshima H."/>
            <person name="Xu Y."/>
            <person name="Chain P."/>
            <person name="Chen A."/>
            <person name="Krypides N."/>
            <person name="Mavromatis K."/>
            <person name="Markowitz V."/>
            <person name="Szeto E."/>
            <person name="Ivanova N."/>
            <person name="Mikhailova N."/>
            <person name="Ovchinnikova G."/>
            <person name="Pagani I."/>
            <person name="Pati A."/>
            <person name="Goodwin L."/>
            <person name="Peters L."/>
            <person name="Pitluck S."/>
            <person name="Woyke T."/>
            <person name="Kerfeld C."/>
        </authorList>
    </citation>
    <scope>NUCLEOTIDE SEQUENCE [LARGE SCALE GENOMIC DNA]</scope>
    <source>
        <strain evidence="1 2">PCC 9333</strain>
    </source>
</reference>
<accession>K9VZR9</accession>
<dbReference type="AlphaFoldDB" id="K9VZR9"/>
<evidence type="ECO:0000313" key="1">
    <source>
        <dbReference type="EMBL" id="AFZ13608.1"/>
    </source>
</evidence>
<keyword evidence="2" id="KW-1185">Reference proteome</keyword>
<name>K9VZR9_9CYAN</name>
<dbReference type="HOGENOM" id="CLU_2011427_0_0_3"/>
<evidence type="ECO:0000313" key="2">
    <source>
        <dbReference type="Proteomes" id="UP000010472"/>
    </source>
</evidence>
<sequence>MADSKVVSIRVPDELLEAVDQLAGIKYPSRKAGDKPNRSQIILDALSAYIATANDTVNNPISEAVNSSNTVSALLLDEMPETWRELIQSMIDQQVNSVNDTVNAVKKQVKKLEEGLELVKPAA</sequence>
<gene>
    <name evidence="1" type="ORF">Cri9333_2758</name>
</gene>
<dbReference type="CDD" id="cd22231">
    <property type="entry name" value="RHH_NikR_HicB-like"/>
    <property type="match status" value="1"/>
</dbReference>